<feature type="signal peptide" evidence="1">
    <location>
        <begin position="1"/>
        <end position="22"/>
    </location>
</feature>
<reference evidence="2 3" key="1">
    <citation type="submission" date="2016-10" db="EMBL/GenBank/DDBJ databases">
        <authorList>
            <person name="de Groot N.N."/>
        </authorList>
    </citation>
    <scope>NUCLEOTIDE SEQUENCE [LARGE SCALE GENOMIC DNA]</scope>
    <source>
        <strain evidence="2 3">DSM 527</strain>
    </source>
</reference>
<dbReference type="Pfam" id="PF12388">
    <property type="entry name" value="Peptidase_M57"/>
    <property type="match status" value="1"/>
</dbReference>
<dbReference type="InterPro" id="IPR024079">
    <property type="entry name" value="MetalloPept_cat_dom_sf"/>
</dbReference>
<dbReference type="RefSeq" id="WP_089836875.1">
    <property type="nucleotide sequence ID" value="NZ_FNBN01000009.1"/>
</dbReference>
<protein>
    <submittedName>
        <fullName evidence="2">Dual-action HEIGH metallo-peptidase</fullName>
    </submittedName>
</protein>
<evidence type="ECO:0000313" key="3">
    <source>
        <dbReference type="Proteomes" id="UP000199045"/>
    </source>
</evidence>
<keyword evidence="1" id="KW-0732">Signal</keyword>
<evidence type="ECO:0000256" key="1">
    <source>
        <dbReference type="SAM" id="SignalP"/>
    </source>
</evidence>
<dbReference type="InterPro" id="IPR024653">
    <property type="entry name" value="Peptidase_M10/M27/M57"/>
</dbReference>
<gene>
    <name evidence="2" type="ORF">SAMN04488121_109115</name>
</gene>
<feature type="chain" id="PRO_5011637980" evidence="1">
    <location>
        <begin position="23"/>
        <end position="249"/>
    </location>
</feature>
<dbReference type="Gene3D" id="3.40.390.10">
    <property type="entry name" value="Collagenase (Catalytic Domain)"/>
    <property type="match status" value="1"/>
</dbReference>
<proteinExistence type="predicted"/>
<dbReference type="GO" id="GO:0008237">
    <property type="term" value="F:metallopeptidase activity"/>
    <property type="evidence" value="ECO:0007669"/>
    <property type="project" value="InterPro"/>
</dbReference>
<dbReference type="OrthoDB" id="626541at2"/>
<dbReference type="SUPFAM" id="SSF55486">
    <property type="entry name" value="Metalloproteases ('zincins'), catalytic domain"/>
    <property type="match status" value="1"/>
</dbReference>
<organism evidence="2 3">
    <name type="scientific">Chitinophaga filiformis</name>
    <name type="common">Myxococcus filiformis</name>
    <name type="synonym">Flexibacter filiformis</name>
    <dbReference type="NCBI Taxonomy" id="104663"/>
    <lineage>
        <taxon>Bacteria</taxon>
        <taxon>Pseudomonadati</taxon>
        <taxon>Bacteroidota</taxon>
        <taxon>Chitinophagia</taxon>
        <taxon>Chitinophagales</taxon>
        <taxon>Chitinophagaceae</taxon>
        <taxon>Chitinophaga</taxon>
    </lineage>
</organism>
<dbReference type="Proteomes" id="UP000199045">
    <property type="component" value="Unassembled WGS sequence"/>
</dbReference>
<dbReference type="AlphaFoldDB" id="A0A1G8A489"/>
<sequence>MKNMLFPLLLLIICFAACKKSADVPAGDPQTEYDNAKKVLAYIHDLGFPSDKIVENANEFIVEEDIIFPKNMEVPAEKVRPEQYYTGSLVSAGNVTNIRLMVDASMTSMLSEINSAIAQWNAVANCSINWTIVTSGTYDVLIINSNLGSGVCGQGTFPSGGRAGNTIRINKAQIAGNSFAQRARTICHEMGHNVSFRHTNWASIGESSATAVPGVGGTDASSIMNGGQCGSGATVLSTKDKQAASALYP</sequence>
<accession>A0A1G8A489</accession>
<dbReference type="EMBL" id="FNBN01000009">
    <property type="protein sequence ID" value="SDH15759.1"/>
    <property type="molecule type" value="Genomic_DNA"/>
</dbReference>
<name>A0A1G8A489_CHIFI</name>
<evidence type="ECO:0000313" key="2">
    <source>
        <dbReference type="EMBL" id="SDH15759.1"/>
    </source>
</evidence>
<dbReference type="STRING" id="104663.SAMN04488121_109115"/>